<dbReference type="NCBIfam" id="TIGR01944">
    <property type="entry name" value="rnfB"/>
    <property type="match status" value="1"/>
</dbReference>
<comment type="cofactor">
    <cofactor evidence="10">
        <name>[4Fe-4S] cluster</name>
        <dbReference type="ChEBI" id="CHEBI:49883"/>
    </cofactor>
    <text evidence="10">Binds 3 [4Fe-4S] clusters.</text>
</comment>
<evidence type="ECO:0000256" key="6">
    <source>
        <dbReference type="ARBA" id="ARBA00022982"/>
    </source>
</evidence>
<keyword evidence="7 10" id="KW-0408">Iron</keyword>
<evidence type="ECO:0000313" key="13">
    <source>
        <dbReference type="EMBL" id="MBK1726503.1"/>
    </source>
</evidence>
<feature type="binding site" evidence="10">
    <location>
        <position position="113"/>
    </location>
    <ligand>
        <name>[4Fe-4S] cluster</name>
        <dbReference type="ChEBI" id="CHEBI:49883"/>
        <label>2</label>
    </ligand>
</feature>
<dbReference type="SUPFAM" id="SSF54862">
    <property type="entry name" value="4Fe-4S ferredoxins"/>
    <property type="match status" value="1"/>
</dbReference>
<gene>
    <name evidence="10" type="primary">rnfB</name>
    <name evidence="13" type="ORF">CKO13_05600</name>
</gene>
<dbReference type="PROSITE" id="PS51656">
    <property type="entry name" value="4FE4S"/>
    <property type="match status" value="1"/>
</dbReference>
<evidence type="ECO:0000259" key="12">
    <source>
        <dbReference type="PROSITE" id="PS51656"/>
    </source>
</evidence>
<feature type="binding site" evidence="10">
    <location>
        <position position="143"/>
    </location>
    <ligand>
        <name>[4Fe-4S] cluster</name>
        <dbReference type="ChEBI" id="CHEBI:49883"/>
        <label>3</label>
    </ligand>
</feature>
<feature type="region of interest" description="Hydrophobic" evidence="10">
    <location>
        <begin position="1"/>
        <end position="23"/>
    </location>
</feature>
<organism evidence="13 14">
    <name type="scientific">Halorhodospira neutriphila</name>
    <dbReference type="NCBI Taxonomy" id="168379"/>
    <lineage>
        <taxon>Bacteria</taxon>
        <taxon>Pseudomonadati</taxon>
        <taxon>Pseudomonadota</taxon>
        <taxon>Gammaproteobacteria</taxon>
        <taxon>Chromatiales</taxon>
        <taxon>Ectothiorhodospiraceae</taxon>
        <taxon>Halorhodospira</taxon>
    </lineage>
</organism>
<dbReference type="Proteomes" id="UP000738126">
    <property type="component" value="Unassembled WGS sequence"/>
</dbReference>
<feature type="domain" description="4Fe-4S ferredoxin-type" evidence="11">
    <location>
        <begin position="101"/>
        <end position="130"/>
    </location>
</feature>
<keyword evidence="1 10" id="KW-0813">Transport</keyword>
<dbReference type="EMBL" id="NRSH01000046">
    <property type="protein sequence ID" value="MBK1726503.1"/>
    <property type="molecule type" value="Genomic_DNA"/>
</dbReference>
<evidence type="ECO:0000256" key="7">
    <source>
        <dbReference type="ARBA" id="ARBA00023004"/>
    </source>
</evidence>
<accession>A0ABS1E4S0</accession>
<dbReference type="InterPro" id="IPR017900">
    <property type="entry name" value="4Fe4S_Fe_S_CS"/>
</dbReference>
<feature type="binding site" evidence="10">
    <location>
        <position position="71"/>
    </location>
    <ligand>
        <name>[4Fe-4S] cluster</name>
        <dbReference type="ChEBI" id="CHEBI:49883"/>
        <label>1</label>
    </ligand>
</feature>
<keyword evidence="9 10" id="KW-0472">Membrane</keyword>
<dbReference type="HAMAP" id="MF_00463">
    <property type="entry name" value="RsxB_RnfB"/>
    <property type="match status" value="1"/>
</dbReference>
<keyword evidence="4 10" id="KW-0677">Repeat</keyword>
<evidence type="ECO:0000259" key="11">
    <source>
        <dbReference type="PROSITE" id="PS51379"/>
    </source>
</evidence>
<feature type="binding site" evidence="10">
    <location>
        <position position="120"/>
    </location>
    <ligand>
        <name>[4Fe-4S] cluster</name>
        <dbReference type="ChEBI" id="CHEBI:49883"/>
        <label>3</label>
    </ligand>
</feature>
<comment type="function">
    <text evidence="10">Part of a membrane-bound complex that couples electron transfer with translocation of ions across the membrane.</text>
</comment>
<dbReference type="PROSITE" id="PS00198">
    <property type="entry name" value="4FE4S_FER_1"/>
    <property type="match status" value="1"/>
</dbReference>
<dbReference type="PANTHER" id="PTHR43687:SF1">
    <property type="entry name" value="FERREDOXIN III"/>
    <property type="match status" value="1"/>
</dbReference>
<dbReference type="RefSeq" id="WP_200257722.1">
    <property type="nucleotide sequence ID" value="NZ_NRSH01000046.1"/>
</dbReference>
<feature type="domain" description="4Fe-4S ferredoxin-type" evidence="11">
    <location>
        <begin position="131"/>
        <end position="160"/>
    </location>
</feature>
<name>A0ABS1E4S0_9GAMM</name>
<dbReference type="Gene3D" id="3.30.70.20">
    <property type="match status" value="1"/>
</dbReference>
<keyword evidence="10" id="KW-0997">Cell inner membrane</keyword>
<evidence type="ECO:0000256" key="3">
    <source>
        <dbReference type="ARBA" id="ARBA00022723"/>
    </source>
</evidence>
<dbReference type="PIRSF" id="PIRSF005784">
    <property type="entry name" value="Elect_transpt_RnfB"/>
    <property type="match status" value="1"/>
</dbReference>
<dbReference type="Pfam" id="PF04060">
    <property type="entry name" value="FeS"/>
    <property type="match status" value="1"/>
</dbReference>
<dbReference type="InterPro" id="IPR010207">
    <property type="entry name" value="Elect_transpt_cplx_RnfB/RsxB"/>
</dbReference>
<evidence type="ECO:0000256" key="9">
    <source>
        <dbReference type="ARBA" id="ARBA00023136"/>
    </source>
</evidence>
<keyword evidence="6 10" id="KW-0249">Electron transport</keyword>
<keyword evidence="10" id="KW-1003">Cell membrane</keyword>
<feature type="binding site" evidence="10">
    <location>
        <position position="150"/>
    </location>
    <ligand>
        <name>[4Fe-4S] cluster</name>
        <dbReference type="ChEBI" id="CHEBI:49883"/>
        <label>2</label>
    </ligand>
</feature>
<dbReference type="EC" id="7.-.-.-" evidence="10"/>
<comment type="caution">
    <text evidence="10">Lacks conserved residue(s) required for the propagation of feature annotation.</text>
</comment>
<evidence type="ECO:0000313" key="14">
    <source>
        <dbReference type="Proteomes" id="UP000738126"/>
    </source>
</evidence>
<feature type="binding site" evidence="10">
    <location>
        <position position="146"/>
    </location>
    <ligand>
        <name>[4Fe-4S] cluster</name>
        <dbReference type="ChEBI" id="CHEBI:49883"/>
        <label>3</label>
    </ligand>
</feature>
<feature type="binding site" evidence="10">
    <location>
        <position position="54"/>
    </location>
    <ligand>
        <name>[4Fe-4S] cluster</name>
        <dbReference type="ChEBI" id="CHEBI:49883"/>
        <label>1</label>
    </ligand>
</feature>
<dbReference type="PANTHER" id="PTHR43687">
    <property type="entry name" value="ADENYLYLSULFATE REDUCTASE, BETA SUBUNIT"/>
    <property type="match status" value="1"/>
</dbReference>
<feature type="binding site" evidence="10">
    <location>
        <position position="116"/>
    </location>
    <ligand>
        <name>[4Fe-4S] cluster</name>
        <dbReference type="ChEBI" id="CHEBI:49883"/>
        <label>2</label>
    </ligand>
</feature>
<comment type="subcellular location">
    <subcellularLocation>
        <location evidence="10">Cell inner membrane</location>
    </subcellularLocation>
</comment>
<keyword evidence="8 10" id="KW-0411">Iron-sulfur</keyword>
<dbReference type="Pfam" id="PF14697">
    <property type="entry name" value="Fer4_21"/>
    <property type="match status" value="1"/>
</dbReference>
<feature type="binding site" evidence="10">
    <location>
        <position position="140"/>
    </location>
    <ligand>
        <name>[4Fe-4S] cluster</name>
        <dbReference type="ChEBI" id="CHEBI:49883"/>
        <label>3</label>
    </ligand>
</feature>
<evidence type="ECO:0000256" key="2">
    <source>
        <dbReference type="ARBA" id="ARBA00022485"/>
    </source>
</evidence>
<comment type="similarity">
    <text evidence="10">Belongs to the 4Fe4S bacterial-type ferredoxin family. RnfB subfamily.</text>
</comment>
<evidence type="ECO:0000256" key="8">
    <source>
        <dbReference type="ARBA" id="ARBA00023014"/>
    </source>
</evidence>
<dbReference type="InterPro" id="IPR007202">
    <property type="entry name" value="4Fe-4S_dom"/>
</dbReference>
<comment type="subunit">
    <text evidence="10">The complex is composed of six subunits: RnfA, RnfB, RnfC, RnfD, RnfE and RnfG.</text>
</comment>
<evidence type="ECO:0000256" key="4">
    <source>
        <dbReference type="ARBA" id="ARBA00022737"/>
    </source>
</evidence>
<feature type="domain" description="4Fe-4S" evidence="12">
    <location>
        <begin position="29"/>
        <end position="88"/>
    </location>
</feature>
<dbReference type="Gene3D" id="1.10.15.40">
    <property type="entry name" value="Electron transport complex subunit B, putative Fe-S cluster"/>
    <property type="match status" value="1"/>
</dbReference>
<evidence type="ECO:0000256" key="5">
    <source>
        <dbReference type="ARBA" id="ARBA00022967"/>
    </source>
</evidence>
<sequence>MYAAMLVLTALAVAIGWLLAVAHRHLKPEGDALAEAVEEALPGTNCGQCGYPGCAIGAAAVAAGELPPDFCPPGGRAVAEELARLTGRPLSGDAHGGPRRVARVVDEGLCIGCLKCLRACPTDAIIGAPQQIHGVLPEACSGCTACIDVCPTETLQMVPEPVTLGNWRWPRPAEVERHAA</sequence>
<keyword evidence="3 10" id="KW-0479">Metal-binding</keyword>
<dbReference type="InterPro" id="IPR016463">
    <property type="entry name" value="RnfB/RsxB_Proteobac"/>
</dbReference>
<keyword evidence="5 10" id="KW-1278">Translocase</keyword>
<feature type="binding site" evidence="10">
    <location>
        <position position="110"/>
    </location>
    <ligand>
        <name>[4Fe-4S] cluster</name>
        <dbReference type="ChEBI" id="CHEBI:49883"/>
        <label>2</label>
    </ligand>
</feature>
<comment type="caution">
    <text evidence="13">The sequence shown here is derived from an EMBL/GenBank/DDBJ whole genome shotgun (WGS) entry which is preliminary data.</text>
</comment>
<keyword evidence="14" id="KW-1185">Reference proteome</keyword>
<evidence type="ECO:0000256" key="10">
    <source>
        <dbReference type="HAMAP-Rule" id="MF_00463"/>
    </source>
</evidence>
<dbReference type="PROSITE" id="PS51379">
    <property type="entry name" value="4FE4S_FER_2"/>
    <property type="match status" value="2"/>
</dbReference>
<proteinExistence type="inferred from homology"/>
<protein>
    <recommendedName>
        <fullName evidence="10">Ion-translocating oxidoreductase complex subunit B</fullName>
        <ecNumber evidence="10">7.-.-.-</ecNumber>
    </recommendedName>
    <alternativeName>
        <fullName evidence="10">Rnf electron transport complex subunit B</fullName>
    </alternativeName>
</protein>
<keyword evidence="2 10" id="KW-0004">4Fe-4S</keyword>
<evidence type="ECO:0000256" key="1">
    <source>
        <dbReference type="ARBA" id="ARBA00022448"/>
    </source>
</evidence>
<feature type="binding site" evidence="10">
    <location>
        <position position="46"/>
    </location>
    <ligand>
        <name>[4Fe-4S] cluster</name>
        <dbReference type="ChEBI" id="CHEBI:49883"/>
        <label>1</label>
    </ligand>
</feature>
<dbReference type="InterPro" id="IPR050572">
    <property type="entry name" value="Fe-S_Ferredoxin"/>
</dbReference>
<reference evidence="13 14" key="1">
    <citation type="journal article" date="2020" name="Microorganisms">
        <title>Osmotic Adaptation and Compatible Solute Biosynthesis of Phototrophic Bacteria as Revealed from Genome Analyses.</title>
        <authorList>
            <person name="Imhoff J.F."/>
            <person name="Rahn T."/>
            <person name="Kunzel S."/>
            <person name="Keller A."/>
            <person name="Neulinger S.C."/>
        </authorList>
    </citation>
    <scope>NUCLEOTIDE SEQUENCE [LARGE SCALE GENOMIC DNA]</scope>
    <source>
        <strain evidence="13 14">DSM 15116</strain>
    </source>
</reference>
<dbReference type="InterPro" id="IPR017896">
    <property type="entry name" value="4Fe4S_Fe-S-bd"/>
</dbReference>
<feature type="binding site" evidence="10">
    <location>
        <position position="49"/>
    </location>
    <ligand>
        <name>[4Fe-4S] cluster</name>
        <dbReference type="ChEBI" id="CHEBI:49883"/>
        <label>1</label>
    </ligand>
</feature>